<dbReference type="PROSITE" id="PS51257">
    <property type="entry name" value="PROKAR_LIPOPROTEIN"/>
    <property type="match status" value="1"/>
</dbReference>
<evidence type="ECO:0000256" key="1">
    <source>
        <dbReference type="SAM" id="MobiDB-lite"/>
    </source>
</evidence>
<keyword evidence="4" id="KW-1185">Reference proteome</keyword>
<evidence type="ECO:0008006" key="5">
    <source>
        <dbReference type="Google" id="ProtNLM"/>
    </source>
</evidence>
<dbReference type="InterPro" id="IPR019027">
    <property type="entry name" value="Pilus_biogenesis_CpaD-related"/>
</dbReference>
<dbReference type="EMBL" id="AWFF01000028">
    <property type="protein sequence ID" value="KCZ55653.1"/>
    <property type="molecule type" value="Genomic_DNA"/>
</dbReference>
<accession>A0A062UDA6</accession>
<feature type="signal peptide" evidence="2">
    <location>
        <begin position="1"/>
        <end position="21"/>
    </location>
</feature>
<dbReference type="InterPro" id="IPR013361">
    <property type="entry name" value="Pilus_CpaD"/>
</dbReference>
<feature type="compositionally biased region" description="Polar residues" evidence="1">
    <location>
        <begin position="226"/>
        <end position="236"/>
    </location>
</feature>
<dbReference type="Pfam" id="PF09476">
    <property type="entry name" value="Pilus_CpaD"/>
    <property type="match status" value="1"/>
</dbReference>
<keyword evidence="2" id="KW-0732">Signal</keyword>
<dbReference type="OrthoDB" id="9802674at2"/>
<feature type="compositionally biased region" description="Basic and acidic residues" evidence="1">
    <location>
        <begin position="215"/>
        <end position="225"/>
    </location>
</feature>
<feature type="chain" id="PRO_5001614429" description="Pilus assembly protein CpaD" evidence="2">
    <location>
        <begin position="22"/>
        <end position="236"/>
    </location>
</feature>
<dbReference type="STRING" id="1280946.HY29_11040"/>
<reference evidence="3 4" key="1">
    <citation type="journal article" date="2014" name="Antonie Van Leeuwenhoek">
        <title>Hyphomonas beringensis sp. nov. and Hyphomonas chukchiensis sp. nov., isolated from surface seawater of the Bering Sea and Chukchi Sea.</title>
        <authorList>
            <person name="Li C."/>
            <person name="Lai Q."/>
            <person name="Li G."/>
            <person name="Dong C."/>
            <person name="Wang J."/>
            <person name="Liao Y."/>
            <person name="Shao Z."/>
        </authorList>
    </citation>
    <scope>NUCLEOTIDE SEQUENCE [LARGE SCALE GENOMIC DNA]</scope>
    <source>
        <strain evidence="3 4">25B14_1</strain>
    </source>
</reference>
<protein>
    <recommendedName>
        <fullName evidence="5">Pilus assembly protein CpaD</fullName>
    </recommendedName>
</protein>
<gene>
    <name evidence="3" type="ORF">HY29_11040</name>
</gene>
<organism evidence="3 4">
    <name type="scientific">Hyphomonas beringensis</name>
    <dbReference type="NCBI Taxonomy" id="1280946"/>
    <lineage>
        <taxon>Bacteria</taxon>
        <taxon>Pseudomonadati</taxon>
        <taxon>Pseudomonadota</taxon>
        <taxon>Alphaproteobacteria</taxon>
        <taxon>Hyphomonadales</taxon>
        <taxon>Hyphomonadaceae</taxon>
        <taxon>Hyphomonas</taxon>
    </lineage>
</organism>
<proteinExistence type="predicted"/>
<evidence type="ECO:0000256" key="2">
    <source>
        <dbReference type="SAM" id="SignalP"/>
    </source>
</evidence>
<dbReference type="RefSeq" id="WP_051601139.1">
    <property type="nucleotide sequence ID" value="NZ_AWFF01000028.1"/>
</dbReference>
<dbReference type="AlphaFoldDB" id="A0A062UDA6"/>
<evidence type="ECO:0000313" key="4">
    <source>
        <dbReference type="Proteomes" id="UP000027037"/>
    </source>
</evidence>
<dbReference type="PATRIC" id="fig|1280946.3.peg.1004"/>
<comment type="caution">
    <text evidence="3">The sequence shown here is derived from an EMBL/GenBank/DDBJ whole genome shotgun (WGS) entry which is preliminary data.</text>
</comment>
<sequence length="236" mass="25129">MSRLKTLSFGLAAVTALGTLAACSNYAPTAVPKSYLQGTALDRNPIGVAKRTEFLEIDLDTSGSELSLADKARINNFVVDYRQKGHGPLVMSLPTSSANPQLAVAAISEARTIAWENGVQYEEISDSHHGTEEDLTEPLILAYQTYDAIAPDCPSMASMDFADIKSNNEQPTLGCAVRTNLAAMIADPADLLGQRALDPADPLRRSVILEKFRQGEATGAERSDNESGTVSTAVGN</sequence>
<name>A0A062UDA6_9PROT</name>
<evidence type="ECO:0000313" key="3">
    <source>
        <dbReference type="EMBL" id="KCZ55653.1"/>
    </source>
</evidence>
<feature type="region of interest" description="Disordered" evidence="1">
    <location>
        <begin position="215"/>
        <end position="236"/>
    </location>
</feature>
<dbReference type="NCBIfam" id="TIGR02522">
    <property type="entry name" value="pilus_cpaD"/>
    <property type="match status" value="1"/>
</dbReference>
<dbReference type="Proteomes" id="UP000027037">
    <property type="component" value="Unassembled WGS sequence"/>
</dbReference>
<dbReference type="eggNOG" id="COG5461">
    <property type="taxonomic scope" value="Bacteria"/>
</dbReference>